<evidence type="ECO:0000256" key="1">
    <source>
        <dbReference type="ARBA" id="ARBA00023239"/>
    </source>
</evidence>
<comment type="caution">
    <text evidence="4">The sequence shown here is derived from an EMBL/GenBank/DDBJ whole genome shotgun (WGS) entry which is preliminary data.</text>
</comment>
<dbReference type="PANTHER" id="PTHR43172:SF2">
    <property type="entry name" value="ADENYLOSUCCINATE LYASE C-TERMINAL DOMAIN-CONTAINING PROTEIN"/>
    <property type="match status" value="1"/>
</dbReference>
<keyword evidence="4" id="KW-0413">Isomerase</keyword>
<dbReference type="RefSeq" id="WP_095795022.1">
    <property type="nucleotide sequence ID" value="NZ_NSFD01000005.1"/>
</dbReference>
<protein>
    <submittedName>
        <fullName evidence="4">3-carboxy-cis,cis-muconate cycloisomerase</fullName>
    </submittedName>
</protein>
<feature type="domain" description="Fumarate lyase N-terminal" evidence="3">
    <location>
        <begin position="16"/>
        <end position="297"/>
    </location>
</feature>
<dbReference type="SUPFAM" id="SSF48557">
    <property type="entry name" value="L-aspartase-like"/>
    <property type="match status" value="1"/>
</dbReference>
<dbReference type="Proteomes" id="UP000217768">
    <property type="component" value="Unassembled WGS sequence"/>
</dbReference>
<organism evidence="4 5">
    <name type="scientific">Mycobacterium avium</name>
    <dbReference type="NCBI Taxonomy" id="1764"/>
    <lineage>
        <taxon>Bacteria</taxon>
        <taxon>Bacillati</taxon>
        <taxon>Actinomycetota</taxon>
        <taxon>Actinomycetes</taxon>
        <taxon>Mycobacteriales</taxon>
        <taxon>Mycobacteriaceae</taxon>
        <taxon>Mycobacterium</taxon>
        <taxon>Mycobacterium avium complex (MAC)</taxon>
    </lineage>
</organism>
<gene>
    <name evidence="4" type="ORF">CKJ66_04855</name>
</gene>
<keyword evidence="1" id="KW-0456">Lyase</keyword>
<dbReference type="GO" id="GO:0016829">
    <property type="term" value="F:lyase activity"/>
    <property type="evidence" value="ECO:0007669"/>
    <property type="project" value="UniProtKB-KW"/>
</dbReference>
<dbReference type="AlphaFoldDB" id="A0A2A2ZNB8"/>
<proteinExistence type="inferred from homology"/>
<dbReference type="PROSITE" id="PS00163">
    <property type="entry name" value="FUMARATE_LYASES"/>
    <property type="match status" value="1"/>
</dbReference>
<evidence type="ECO:0000313" key="4">
    <source>
        <dbReference type="EMBL" id="PBA27931.1"/>
    </source>
</evidence>
<dbReference type="Gene3D" id="1.20.200.10">
    <property type="entry name" value="Fumarase/aspartase (Central domain)"/>
    <property type="match status" value="1"/>
</dbReference>
<dbReference type="InterPro" id="IPR008948">
    <property type="entry name" value="L-Aspartase-like"/>
</dbReference>
<accession>A0A2A2ZNB8</accession>
<dbReference type="Pfam" id="PF00206">
    <property type="entry name" value="Lyase_1"/>
    <property type="match status" value="1"/>
</dbReference>
<name>A0A2A2ZNB8_MYCAV</name>
<dbReference type="PRINTS" id="PR00149">
    <property type="entry name" value="FUMRATELYASE"/>
</dbReference>
<dbReference type="EMBL" id="NSFD01000005">
    <property type="protein sequence ID" value="PBA27931.1"/>
    <property type="molecule type" value="Genomic_DNA"/>
</dbReference>
<evidence type="ECO:0000256" key="2">
    <source>
        <dbReference type="ARBA" id="ARBA00034772"/>
    </source>
</evidence>
<evidence type="ECO:0000313" key="5">
    <source>
        <dbReference type="Proteomes" id="UP000217768"/>
    </source>
</evidence>
<reference evidence="4 5" key="1">
    <citation type="submission" date="2017-08" db="EMBL/GenBank/DDBJ databases">
        <title>Phylogenetic analysis of Mycobacterium avium complex whole genomes.</title>
        <authorList>
            <person name="Caverly L.J."/>
            <person name="Spilker T."/>
            <person name="Lipuma J."/>
        </authorList>
    </citation>
    <scope>NUCLEOTIDE SEQUENCE [LARGE SCALE GENOMIC DNA]</scope>
    <source>
        <strain evidence="4 5">FLAC0165</strain>
    </source>
</reference>
<comment type="similarity">
    <text evidence="2">Belongs to the class-II fumarase/aspartase family.</text>
</comment>
<dbReference type="PANTHER" id="PTHR43172">
    <property type="entry name" value="ADENYLOSUCCINATE LYASE"/>
    <property type="match status" value="1"/>
</dbReference>
<dbReference type="InterPro" id="IPR022761">
    <property type="entry name" value="Fumarate_lyase_N"/>
</dbReference>
<dbReference type="InterPro" id="IPR020557">
    <property type="entry name" value="Fumarate_lyase_CS"/>
</dbReference>
<dbReference type="InterPro" id="IPR000362">
    <property type="entry name" value="Fumarate_lyase_fam"/>
</dbReference>
<dbReference type="GO" id="GO:0016853">
    <property type="term" value="F:isomerase activity"/>
    <property type="evidence" value="ECO:0007669"/>
    <property type="project" value="UniProtKB-KW"/>
</dbReference>
<sequence>MTNLLWPGDHRAERFLTDAAVWEAMLQVENAWLRGLADNGLIPHAAADCDLSGLVDESDRESVTTASDDGGNPVIPLVALLRQRAPEATRRWIHRGLTSQDVMDTALMLTLRDALRRLRTELANHVGSLASLTAAHRHTPMLARTLTQPAIPITFGVKAAGWLCGVCDAAKAVSSVRTPVQIGGAAGTLAASTEMAALVKGSAQGPATALALLEYMADDLELDRQMPWHTRRSPVTAIGDALVGCTDAWARIASDVLTLNRSEIGELTELRETGRGGSSTMPDKHNPVLSVLIRRAALTAPAMAAALHTAAAFTNDERADGAWHAEWDTVRILGRRTLIAASQATDLLAGLQVDSERMAANLATAAVSGEQDAIAALFGKHSTPTYFGASDAIIDHALDRSRQCLEDLR</sequence>
<evidence type="ECO:0000259" key="3">
    <source>
        <dbReference type="Pfam" id="PF00206"/>
    </source>
</evidence>